<dbReference type="Proteomes" id="UP000217199">
    <property type="component" value="Unassembled WGS sequence"/>
</dbReference>
<comment type="caution">
    <text evidence="3">The sequence shown here is derived from an EMBL/GenBank/DDBJ whole genome shotgun (WGS) entry which is preliminary data.</text>
</comment>
<feature type="domain" description="CMP/dCMP-type deaminase" evidence="2">
    <location>
        <begin position="1"/>
        <end position="75"/>
    </location>
</feature>
<feature type="region of interest" description="Disordered" evidence="1">
    <location>
        <begin position="81"/>
        <end position="123"/>
    </location>
</feature>
<dbReference type="GO" id="GO:0003824">
    <property type="term" value="F:catalytic activity"/>
    <property type="evidence" value="ECO:0007669"/>
    <property type="project" value="InterPro"/>
</dbReference>
<evidence type="ECO:0000259" key="2">
    <source>
        <dbReference type="Pfam" id="PF00383"/>
    </source>
</evidence>
<proteinExistence type="predicted"/>
<dbReference type="Pfam" id="PF00383">
    <property type="entry name" value="dCMP_cyt_deam_1"/>
    <property type="match status" value="1"/>
</dbReference>
<name>A0A286U8G5_9AGAM</name>
<evidence type="ECO:0000256" key="1">
    <source>
        <dbReference type="SAM" id="MobiDB-lite"/>
    </source>
</evidence>
<dbReference type="AlphaFoldDB" id="A0A286U8G5"/>
<dbReference type="GO" id="GO:0006139">
    <property type="term" value="P:nucleobase-containing compound metabolic process"/>
    <property type="evidence" value="ECO:0007669"/>
    <property type="project" value="UniProtKB-ARBA"/>
</dbReference>
<dbReference type="EMBL" id="NBII01000009">
    <property type="protein sequence ID" value="PAV15868.1"/>
    <property type="molecule type" value="Genomic_DNA"/>
</dbReference>
<evidence type="ECO:0000313" key="3">
    <source>
        <dbReference type="EMBL" id="PAV15868.1"/>
    </source>
</evidence>
<dbReference type="Gene3D" id="3.40.140.10">
    <property type="entry name" value="Cytidine Deaminase, domain 2"/>
    <property type="match status" value="1"/>
</dbReference>
<dbReference type="InterPro" id="IPR016193">
    <property type="entry name" value="Cytidine_deaminase-like"/>
</dbReference>
<protein>
    <recommendedName>
        <fullName evidence="2">CMP/dCMP-type deaminase domain-containing protein</fullName>
    </recommendedName>
</protein>
<dbReference type="InParanoid" id="A0A286U8G5"/>
<organism evidence="3 4">
    <name type="scientific">Pyrrhoderma noxium</name>
    <dbReference type="NCBI Taxonomy" id="2282107"/>
    <lineage>
        <taxon>Eukaryota</taxon>
        <taxon>Fungi</taxon>
        <taxon>Dikarya</taxon>
        <taxon>Basidiomycota</taxon>
        <taxon>Agaricomycotina</taxon>
        <taxon>Agaricomycetes</taxon>
        <taxon>Hymenochaetales</taxon>
        <taxon>Hymenochaetaceae</taxon>
        <taxon>Pyrrhoderma</taxon>
    </lineage>
</organism>
<reference evidence="3 4" key="1">
    <citation type="journal article" date="2017" name="Mol. Ecol.">
        <title>Comparative and population genomic landscape of Phellinus noxius: A hypervariable fungus causing root rot in trees.</title>
        <authorList>
            <person name="Chung C.L."/>
            <person name="Lee T.J."/>
            <person name="Akiba M."/>
            <person name="Lee H.H."/>
            <person name="Kuo T.H."/>
            <person name="Liu D."/>
            <person name="Ke H.M."/>
            <person name="Yokoi T."/>
            <person name="Roa M.B."/>
            <person name="Lu M.J."/>
            <person name="Chang Y.Y."/>
            <person name="Ann P.J."/>
            <person name="Tsai J.N."/>
            <person name="Chen C.Y."/>
            <person name="Tzean S.S."/>
            <person name="Ota Y."/>
            <person name="Hattori T."/>
            <person name="Sahashi N."/>
            <person name="Liou R.F."/>
            <person name="Kikuchi T."/>
            <person name="Tsai I.J."/>
        </authorList>
    </citation>
    <scope>NUCLEOTIDE SEQUENCE [LARGE SCALE GENOMIC DNA]</scope>
    <source>
        <strain evidence="3 4">FFPRI411160</strain>
    </source>
</reference>
<dbReference type="SUPFAM" id="SSF53927">
    <property type="entry name" value="Cytidine deaminase-like"/>
    <property type="match status" value="1"/>
</dbReference>
<sequence>MSKSQFYLSECTSAAEKSPMCFKLGAVLVKGGKIISTGYNHHRPHYDGAEVQKHGHRKPVSMHAEMHAIFSFTGMSPSFKKQVQGLERRPPQRTPTSKSKPCRTSDAGHAGSREALKSQQPISKGCIASERRLSGAWSNKASAKVEGWEEASEEYDISFQRRSRTRFEEEPAPFICEREQQQWRCEREWERKRLSPILA</sequence>
<dbReference type="OrthoDB" id="9972196at2759"/>
<accession>A0A286U8G5</accession>
<evidence type="ECO:0000313" key="4">
    <source>
        <dbReference type="Proteomes" id="UP000217199"/>
    </source>
</evidence>
<dbReference type="InterPro" id="IPR002125">
    <property type="entry name" value="CMP_dCMP_dom"/>
</dbReference>
<gene>
    <name evidence="3" type="ORF">PNOK_0872600</name>
</gene>
<keyword evidence="4" id="KW-1185">Reference proteome</keyword>